<evidence type="ECO:0000313" key="6">
    <source>
        <dbReference type="EMBL" id="GBE78752.1"/>
    </source>
</evidence>
<dbReference type="EMBL" id="BFAD01000001">
    <property type="protein sequence ID" value="GBE78752.1"/>
    <property type="molecule type" value="Genomic_DNA"/>
</dbReference>
<dbReference type="PANTHER" id="PTHR46572">
    <property type="entry name" value="RHO1 GDP-GTP EXCHANGE PROTEIN 1-RELATED"/>
    <property type="match status" value="1"/>
</dbReference>
<dbReference type="PANTHER" id="PTHR46572:SF1">
    <property type="entry name" value="RHO1 GUANINE NUCLEOTIDE EXCHANGE FACTOR TUS1"/>
    <property type="match status" value="1"/>
</dbReference>
<keyword evidence="1" id="KW-0597">Phosphoprotein</keyword>
<dbReference type="RefSeq" id="XP_027609665.1">
    <property type="nucleotide sequence ID" value="XM_027753864.1"/>
</dbReference>
<reference evidence="6 7" key="1">
    <citation type="journal article" date="2018" name="Sci. Rep.">
        <title>Genome sequence of the cauliflower mushroom Sparassis crispa (Hanabiratake) and its association with beneficial usage.</title>
        <authorList>
            <person name="Kiyama R."/>
            <person name="Furutani Y."/>
            <person name="Kawaguchi K."/>
            <person name="Nakanishi T."/>
        </authorList>
    </citation>
    <scope>NUCLEOTIDE SEQUENCE [LARGE SCALE GENOMIC DNA]</scope>
</reference>
<organism evidence="6 7">
    <name type="scientific">Sparassis crispa</name>
    <dbReference type="NCBI Taxonomy" id="139825"/>
    <lineage>
        <taxon>Eukaryota</taxon>
        <taxon>Fungi</taxon>
        <taxon>Dikarya</taxon>
        <taxon>Basidiomycota</taxon>
        <taxon>Agaricomycotina</taxon>
        <taxon>Agaricomycetes</taxon>
        <taxon>Polyporales</taxon>
        <taxon>Sparassidaceae</taxon>
        <taxon>Sparassis</taxon>
    </lineage>
</organism>
<dbReference type="GO" id="GO:0005085">
    <property type="term" value="F:guanyl-nucleotide exchange factor activity"/>
    <property type="evidence" value="ECO:0007669"/>
    <property type="project" value="UniProtKB-KW"/>
</dbReference>
<feature type="domain" description="DH" evidence="4">
    <location>
        <begin position="313"/>
        <end position="504"/>
    </location>
</feature>
<comment type="caution">
    <text evidence="6">The sequence shown here is derived from an EMBL/GenBank/DDBJ whole genome shotgun (WGS) entry which is preliminary data.</text>
</comment>
<feature type="domain" description="CNH" evidence="5">
    <location>
        <begin position="719"/>
        <end position="1075"/>
    </location>
</feature>
<name>A0A401G9B5_9APHY</name>
<dbReference type="Pfam" id="PF00780">
    <property type="entry name" value="CNH"/>
    <property type="match status" value="1"/>
</dbReference>
<keyword evidence="7" id="KW-1185">Reference proteome</keyword>
<feature type="signal peptide" evidence="3">
    <location>
        <begin position="1"/>
        <end position="18"/>
    </location>
</feature>
<dbReference type="AlphaFoldDB" id="A0A401G9B5"/>
<keyword evidence="3" id="KW-0732">Signal</keyword>
<dbReference type="SMART" id="SM00325">
    <property type="entry name" value="RhoGEF"/>
    <property type="match status" value="1"/>
</dbReference>
<feature type="chain" id="PRO_5019355844" evidence="3">
    <location>
        <begin position="19"/>
        <end position="1141"/>
    </location>
</feature>
<dbReference type="SMART" id="SM00036">
    <property type="entry name" value="CNH"/>
    <property type="match status" value="1"/>
</dbReference>
<dbReference type="Gene3D" id="2.30.29.30">
    <property type="entry name" value="Pleckstrin-homology domain (PH domain)/Phosphotyrosine-binding domain (PTB)"/>
    <property type="match status" value="1"/>
</dbReference>
<dbReference type="InterPro" id="IPR035899">
    <property type="entry name" value="DBL_dom_sf"/>
</dbReference>
<dbReference type="InterPro" id="IPR011993">
    <property type="entry name" value="PH-like_dom_sf"/>
</dbReference>
<feature type="domain" description="DH" evidence="4">
    <location>
        <begin position="122"/>
        <end position="301"/>
    </location>
</feature>
<dbReference type="Pfam" id="PF15405">
    <property type="entry name" value="PH_5"/>
    <property type="match status" value="1"/>
</dbReference>
<accession>A0A401G9B5</accession>
<dbReference type="PROSITE" id="PS50010">
    <property type="entry name" value="DH_2"/>
    <property type="match status" value="2"/>
</dbReference>
<dbReference type="InterPro" id="IPR001849">
    <property type="entry name" value="PH_domain"/>
</dbReference>
<evidence type="ECO:0000313" key="7">
    <source>
        <dbReference type="Proteomes" id="UP000287166"/>
    </source>
</evidence>
<dbReference type="SMART" id="SM00233">
    <property type="entry name" value="PH"/>
    <property type="match status" value="1"/>
</dbReference>
<evidence type="ECO:0000259" key="5">
    <source>
        <dbReference type="PROSITE" id="PS50219"/>
    </source>
</evidence>
<dbReference type="Proteomes" id="UP000287166">
    <property type="component" value="Unassembled WGS sequence"/>
</dbReference>
<dbReference type="InterPro" id="IPR041675">
    <property type="entry name" value="PH_5"/>
</dbReference>
<proteinExistence type="predicted"/>
<evidence type="ECO:0000256" key="2">
    <source>
        <dbReference type="ARBA" id="ARBA00022658"/>
    </source>
</evidence>
<dbReference type="Gene3D" id="1.20.900.10">
    <property type="entry name" value="Dbl homology (DH) domain"/>
    <property type="match status" value="2"/>
</dbReference>
<gene>
    <name evidence="6" type="ORF">SCP_0116440</name>
</gene>
<dbReference type="Pfam" id="PF00621">
    <property type="entry name" value="RhoGEF"/>
    <property type="match status" value="2"/>
</dbReference>
<dbReference type="InParanoid" id="A0A401G9B5"/>
<evidence type="ECO:0000256" key="1">
    <source>
        <dbReference type="ARBA" id="ARBA00022553"/>
    </source>
</evidence>
<sequence>MFWRARPALGYKFQLVAGRLFLDFGVDVAMTDRYQDVDPPISRLSSITLPTTPVLPPDSDLTNLLSDSLSVTTINSDYRVYPLKDPGSSSEFLTDSSSHWNRTSRHTAETSSDFPEAIADINKQGTIHQLIHQETHYLRSLDAIKFIFDETLRQARPLDMPPSEWNVFIEQTIGNVLRLSTCSRKLLETLHTRVRSLGPLIDGVGEIFINMQAELDGAYSTYIEHLPVMIRNTNYMDENVGFHRFILLYTEEYFDLQHLLDQPSEQLGKYAITLAALRSANMDNIVEADNLSLAIQRMERLQTAARLCKREVQRQSLIFELIRGEIDYVRDLESFNTIYVAPLRHADPPIIPKERETQFIQDVFHNFAELYMHHSKMLSEFFRIQREQQHLIRSIAKEVYDAVLHFRDAYLDYLLNYPFAEYHIDYEAARNSAFRAFNEECLRHPDARELSMKNMLNRPSLRLFRYWLLLEAMLQETPQGHEDHDIIPRAMEIIQTLYDETEAGVELAKKKVEMWHYCANIIIKSGEPNGLDLMNEERSLLHSGQLILQQDRSIFERGHASTNLHVLLFDHYLVMTEPKEQDMITKYHVYRRPIPVDLLTLTIGNGPPTYPRGPTVLLFLRSESDTRRSRESALLQNQLIEPFTVYLGTIGHRGKPDVSYTFFTSSLPARDEWRQKLQQVACPTKIFKIKSLGLHEATALNAGHDSTIPSLEDRAYNIVGKISCSVKFALSDGGTIVIVGGSNGLYLRFLDDSPAHYRVLHLRLVTQCAMLEKDGILLVLAEKSLFAYEMDMLALALSSSRTAEQSASLPRQQLNGDTSGDRNVQFFSVGKLNGRTLVIYSAQGQGESHFVMLQPIVGTDRVRLKRSPTAYRSQITPLSRYTLWFERYKTFTLPLDSFDILFLRSVIVILCSKGLRIVDPEDLKEATMPTRGAPPPNDESANMSTDISTVDRFLRLGFRNSNTTTNVQKHNDPRLQMIYKRCETCRPLGIFRTQDGRFMLCFDEFGLFVDSGGRVGLSAQMIEWEATAERTAFHPPYVLLFNSRFIEIRHVETGNLMQVILGDDMRCICDGRSGANVTTSSVLGPEGWHEGPSQDSRVHVVMRAPRLDTGPDCIFELIPTIPLFLPKSTPLLDSTLLAAMK</sequence>
<dbReference type="PROSITE" id="PS50219">
    <property type="entry name" value="CNH"/>
    <property type="match status" value="1"/>
</dbReference>
<dbReference type="GeneID" id="38775669"/>
<keyword evidence="2" id="KW-0344">Guanine-nucleotide releasing factor</keyword>
<protein>
    <submittedName>
        <fullName evidence="6">Dbl domain-containing protein</fullName>
    </submittedName>
</protein>
<dbReference type="InterPro" id="IPR000219">
    <property type="entry name" value="DH_dom"/>
</dbReference>
<dbReference type="InterPro" id="IPR052233">
    <property type="entry name" value="Rho-type_GEFs"/>
</dbReference>
<dbReference type="SUPFAM" id="SSF48065">
    <property type="entry name" value="DBL homology domain (DH-domain)"/>
    <property type="match status" value="2"/>
</dbReference>
<evidence type="ECO:0000259" key="4">
    <source>
        <dbReference type="PROSITE" id="PS50010"/>
    </source>
</evidence>
<dbReference type="OrthoDB" id="2272012at2759"/>
<evidence type="ECO:0000256" key="3">
    <source>
        <dbReference type="SAM" id="SignalP"/>
    </source>
</evidence>
<dbReference type="STRING" id="139825.A0A401G9B5"/>
<dbReference type="InterPro" id="IPR001180">
    <property type="entry name" value="CNH_dom"/>
</dbReference>
<dbReference type="SUPFAM" id="SSF50729">
    <property type="entry name" value="PH domain-like"/>
    <property type="match status" value="1"/>
</dbReference>